<evidence type="ECO:0000313" key="3">
    <source>
        <dbReference type="Proteomes" id="UP000323454"/>
    </source>
</evidence>
<comment type="caution">
    <text evidence="2">The sequence shown here is derived from an EMBL/GenBank/DDBJ whole genome shotgun (WGS) entry which is preliminary data.</text>
</comment>
<gene>
    <name evidence="2" type="ORF">F0L68_23945</name>
</gene>
<evidence type="ECO:0000313" key="2">
    <source>
        <dbReference type="EMBL" id="KAA2258039.1"/>
    </source>
</evidence>
<dbReference type="Pfam" id="PF12680">
    <property type="entry name" value="SnoaL_2"/>
    <property type="match status" value="1"/>
</dbReference>
<dbReference type="InterPro" id="IPR032710">
    <property type="entry name" value="NTF2-like_dom_sf"/>
</dbReference>
<keyword evidence="3" id="KW-1185">Reference proteome</keyword>
<accession>A0A5B2X4B1</accession>
<dbReference type="InterPro" id="IPR037401">
    <property type="entry name" value="SnoaL-like"/>
</dbReference>
<dbReference type="OrthoDB" id="8722217at2"/>
<proteinExistence type="predicted"/>
<dbReference type="SUPFAM" id="SSF54427">
    <property type="entry name" value="NTF2-like"/>
    <property type="match status" value="1"/>
</dbReference>
<feature type="domain" description="SnoaL-like" evidence="1">
    <location>
        <begin position="20"/>
        <end position="124"/>
    </location>
</feature>
<evidence type="ECO:0000259" key="1">
    <source>
        <dbReference type="Pfam" id="PF12680"/>
    </source>
</evidence>
<dbReference type="Proteomes" id="UP000323454">
    <property type="component" value="Unassembled WGS sequence"/>
</dbReference>
<protein>
    <submittedName>
        <fullName evidence="2">Nuclear transport factor 2 family protein</fullName>
    </submittedName>
</protein>
<dbReference type="AlphaFoldDB" id="A0A5B2X4B1"/>
<reference evidence="2 3" key="2">
    <citation type="submission" date="2019-09" db="EMBL/GenBank/DDBJ databases">
        <authorList>
            <person name="Jin C."/>
        </authorList>
    </citation>
    <scope>NUCLEOTIDE SEQUENCE [LARGE SCALE GENOMIC DNA]</scope>
    <source>
        <strain evidence="2 3">AN110305</strain>
    </source>
</reference>
<organism evidence="2 3">
    <name type="scientific">Solihabitans fulvus</name>
    <dbReference type="NCBI Taxonomy" id="1892852"/>
    <lineage>
        <taxon>Bacteria</taxon>
        <taxon>Bacillati</taxon>
        <taxon>Actinomycetota</taxon>
        <taxon>Actinomycetes</taxon>
        <taxon>Pseudonocardiales</taxon>
        <taxon>Pseudonocardiaceae</taxon>
        <taxon>Solihabitans</taxon>
    </lineage>
</organism>
<sequence length="135" mass="14847">MPSKFPAVGGANVSGAETIVQKYLPTWREPDPEVRAKAIAELWSTDAIYRNATTEYVGRLGIEHAVTEAYETFAVHGCTFRVDSVDTNHEAIRYRWEMLPPGGGEPTAIGTQVVVLDADGLMVRDHQFLDKAPTT</sequence>
<reference evidence="2 3" key="1">
    <citation type="submission" date="2019-09" db="EMBL/GenBank/DDBJ databases">
        <title>Goodfellowia gen. nov., a new genus of the Pseudonocardineae related to Actinoalloteichus, containing Goodfellowia coeruleoviolacea gen. nov., comb. nov. gen. nov., comb. nov.</title>
        <authorList>
            <person name="Labeda D."/>
        </authorList>
    </citation>
    <scope>NUCLEOTIDE SEQUENCE [LARGE SCALE GENOMIC DNA]</scope>
    <source>
        <strain evidence="2 3">AN110305</strain>
    </source>
</reference>
<name>A0A5B2X4B1_9PSEU</name>
<dbReference type="EMBL" id="VUOB01000042">
    <property type="protein sequence ID" value="KAA2258039.1"/>
    <property type="molecule type" value="Genomic_DNA"/>
</dbReference>
<dbReference type="Gene3D" id="3.10.450.50">
    <property type="match status" value="1"/>
</dbReference>